<keyword evidence="3" id="KW-1185">Reference proteome</keyword>
<accession>A0A1D7XNN1</accession>
<dbReference type="EMBL" id="CP017253">
    <property type="protein sequence ID" value="AOR24926.1"/>
    <property type="molecule type" value="Genomic_DNA"/>
</dbReference>
<dbReference type="Proteomes" id="UP000094652">
    <property type="component" value="Chromosome"/>
</dbReference>
<dbReference type="KEGG" id="ctae:BGI42_07340"/>
<gene>
    <name evidence="2" type="ORF">BGI42_07340</name>
</gene>
<dbReference type="OrthoDB" id="1935347at2"/>
<proteinExistence type="predicted"/>
<evidence type="ECO:0000313" key="3">
    <source>
        <dbReference type="Proteomes" id="UP000094652"/>
    </source>
</evidence>
<organism evidence="2 3">
    <name type="scientific">Clostridium taeniosporum</name>
    <dbReference type="NCBI Taxonomy" id="394958"/>
    <lineage>
        <taxon>Bacteria</taxon>
        <taxon>Bacillati</taxon>
        <taxon>Bacillota</taxon>
        <taxon>Clostridia</taxon>
        <taxon>Eubacteriales</taxon>
        <taxon>Clostridiaceae</taxon>
        <taxon>Clostridium</taxon>
    </lineage>
</organism>
<feature type="coiled-coil region" evidence="1">
    <location>
        <begin position="61"/>
        <end position="98"/>
    </location>
</feature>
<name>A0A1D7XNN1_9CLOT</name>
<evidence type="ECO:0000313" key="2">
    <source>
        <dbReference type="EMBL" id="AOR24926.1"/>
    </source>
</evidence>
<keyword evidence="1" id="KW-0175">Coiled coil</keyword>
<dbReference type="RefSeq" id="WP_069681047.1">
    <property type="nucleotide sequence ID" value="NZ_CP017253.2"/>
</dbReference>
<protein>
    <submittedName>
        <fullName evidence="2">Uncharacterized protein</fullName>
    </submittedName>
</protein>
<dbReference type="AlphaFoldDB" id="A0A1D7XNN1"/>
<evidence type="ECO:0000256" key="1">
    <source>
        <dbReference type="SAM" id="Coils"/>
    </source>
</evidence>
<sequence>MAKKNSRNNDLLKDTKNTTTLKVYSLLVSLVNDDKENLAEDVLKIDYLLTYMNNCIKGKDFKEAKDTLDMIDRRIKNLKKEKVDMEHFENILNKLKLQVKK</sequence>
<reference evidence="3" key="1">
    <citation type="submission" date="2016-09" db="EMBL/GenBank/DDBJ databases">
        <title>Genomics of Clostridium taeniosporum, an organism which forms endospores with ribbon-like appendages.</title>
        <authorList>
            <person name="Walker J.R."/>
        </authorList>
    </citation>
    <scope>NUCLEOTIDE SEQUENCE [LARGE SCALE GENOMIC DNA]</scope>
    <source>
        <strain evidence="3">1/k</strain>
    </source>
</reference>